<keyword evidence="4 10" id="KW-0472">Membrane</keyword>
<dbReference type="InterPro" id="IPR003245">
    <property type="entry name" value="Phytocyanin_dom"/>
</dbReference>
<comment type="similarity">
    <text evidence="8">Belongs to the early nodulin-like (ENODL) family.</text>
</comment>
<keyword evidence="14" id="KW-1185">Reference proteome</keyword>
<reference evidence="13 14" key="1">
    <citation type="journal article" date="2019" name="Nat. Plants">
        <title>Stout camphor tree genome fills gaps in understanding of flowering plant genome evolution.</title>
        <authorList>
            <person name="Chaw S.M."/>
            <person name="Liu Y.C."/>
            <person name="Wu Y.W."/>
            <person name="Wang H.Y."/>
            <person name="Lin C.I."/>
            <person name="Wu C.S."/>
            <person name="Ke H.M."/>
            <person name="Chang L.Y."/>
            <person name="Hsu C.Y."/>
            <person name="Yang H.T."/>
            <person name="Sudianto E."/>
            <person name="Hsu M.H."/>
            <person name="Wu K.P."/>
            <person name="Wang L.N."/>
            <person name="Leebens-Mack J.H."/>
            <person name="Tsai I.J."/>
        </authorList>
    </citation>
    <scope>NUCLEOTIDE SEQUENCE [LARGE SCALE GENOMIC DNA]</scope>
    <source>
        <strain evidence="14">cv. Chaw 1501</strain>
        <tissue evidence="13">Young leaves</tissue>
    </source>
</reference>
<dbReference type="PROSITE" id="PS51485">
    <property type="entry name" value="PHYTOCYANIN"/>
    <property type="match status" value="1"/>
</dbReference>
<dbReference type="OrthoDB" id="782862at2759"/>
<keyword evidence="5" id="KW-1015">Disulfide bond</keyword>
<dbReference type="GO" id="GO:0009055">
    <property type="term" value="F:electron transfer activity"/>
    <property type="evidence" value="ECO:0007669"/>
    <property type="project" value="InterPro"/>
</dbReference>
<dbReference type="InterPro" id="IPR041846">
    <property type="entry name" value="ENL_dom"/>
</dbReference>
<dbReference type="Pfam" id="PF02298">
    <property type="entry name" value="Cu_bind_like"/>
    <property type="match status" value="1"/>
</dbReference>
<proteinExistence type="inferred from homology"/>
<evidence type="ECO:0000256" key="8">
    <source>
        <dbReference type="ARBA" id="ARBA00035011"/>
    </source>
</evidence>
<evidence type="ECO:0000256" key="7">
    <source>
        <dbReference type="ARBA" id="ARBA00023288"/>
    </source>
</evidence>
<dbReference type="CDD" id="cd11019">
    <property type="entry name" value="OsENODL1_like"/>
    <property type="match status" value="1"/>
</dbReference>
<feature type="transmembrane region" description="Helical" evidence="10">
    <location>
        <begin position="169"/>
        <end position="188"/>
    </location>
</feature>
<dbReference type="AlphaFoldDB" id="A0A3S3PF87"/>
<dbReference type="PANTHER" id="PTHR33021">
    <property type="entry name" value="BLUE COPPER PROTEIN"/>
    <property type="match status" value="1"/>
</dbReference>
<evidence type="ECO:0000256" key="9">
    <source>
        <dbReference type="ARBA" id="ARBA00037868"/>
    </source>
</evidence>
<dbReference type="EMBL" id="QPKB01000007">
    <property type="protein sequence ID" value="RWR89401.1"/>
    <property type="molecule type" value="Genomic_DNA"/>
</dbReference>
<evidence type="ECO:0000256" key="10">
    <source>
        <dbReference type="SAM" id="Phobius"/>
    </source>
</evidence>
<comment type="caution">
    <text evidence="13">The sequence shown here is derived from an EMBL/GenBank/DDBJ whole genome shotgun (WGS) entry which is preliminary data.</text>
</comment>
<evidence type="ECO:0000313" key="13">
    <source>
        <dbReference type="EMBL" id="RWR89401.1"/>
    </source>
</evidence>
<dbReference type="GO" id="GO:0012505">
    <property type="term" value="C:endomembrane system"/>
    <property type="evidence" value="ECO:0007669"/>
    <property type="project" value="UniProtKB-SubCell"/>
</dbReference>
<feature type="signal peptide" evidence="11">
    <location>
        <begin position="1"/>
        <end position="25"/>
    </location>
</feature>
<name>A0A3S3PF87_9MAGN</name>
<evidence type="ECO:0000256" key="1">
    <source>
        <dbReference type="ARBA" id="ARBA00004589"/>
    </source>
</evidence>
<dbReference type="InterPro" id="IPR008972">
    <property type="entry name" value="Cupredoxin"/>
</dbReference>
<dbReference type="GO" id="GO:0098552">
    <property type="term" value="C:side of membrane"/>
    <property type="evidence" value="ECO:0007669"/>
    <property type="project" value="UniProtKB-KW"/>
</dbReference>
<comment type="subcellular location">
    <subcellularLocation>
        <location evidence="9">Endomembrane system</location>
        <topology evidence="9">Lipid-anchor</topology>
    </subcellularLocation>
    <subcellularLocation>
        <location evidence="1">Membrane</location>
        <topology evidence="1">Lipid-anchor</topology>
        <topology evidence="1">GPI-anchor</topology>
    </subcellularLocation>
</comment>
<keyword evidence="10" id="KW-0812">Transmembrane</keyword>
<keyword evidence="2" id="KW-0336">GPI-anchor</keyword>
<keyword evidence="6" id="KW-0325">Glycoprotein</keyword>
<keyword evidence="7" id="KW-0449">Lipoprotein</keyword>
<keyword evidence="3 11" id="KW-0732">Signal</keyword>
<gene>
    <name evidence="13" type="ORF">CKAN_01845600</name>
</gene>
<protein>
    <submittedName>
        <fullName evidence="13">Mavicyanin</fullName>
    </submittedName>
</protein>
<dbReference type="GO" id="GO:0005886">
    <property type="term" value="C:plasma membrane"/>
    <property type="evidence" value="ECO:0007669"/>
    <property type="project" value="TreeGrafter"/>
</dbReference>
<dbReference type="PANTHER" id="PTHR33021:SF44">
    <property type="entry name" value="EARLY NODULIN-LIKE PROTEIN 8"/>
    <property type="match status" value="1"/>
</dbReference>
<feature type="chain" id="PRO_5018577786" evidence="11">
    <location>
        <begin position="26"/>
        <end position="189"/>
    </location>
</feature>
<dbReference type="Proteomes" id="UP000283530">
    <property type="component" value="Unassembled WGS sequence"/>
</dbReference>
<evidence type="ECO:0000256" key="3">
    <source>
        <dbReference type="ARBA" id="ARBA00022729"/>
    </source>
</evidence>
<evidence type="ECO:0000259" key="12">
    <source>
        <dbReference type="PROSITE" id="PS51485"/>
    </source>
</evidence>
<dbReference type="Gene3D" id="2.60.40.420">
    <property type="entry name" value="Cupredoxins - blue copper proteins"/>
    <property type="match status" value="1"/>
</dbReference>
<accession>A0A3S3PF87</accession>
<evidence type="ECO:0000256" key="4">
    <source>
        <dbReference type="ARBA" id="ARBA00023136"/>
    </source>
</evidence>
<feature type="domain" description="Phytocyanin" evidence="12">
    <location>
        <begin position="26"/>
        <end position="130"/>
    </location>
</feature>
<evidence type="ECO:0000256" key="6">
    <source>
        <dbReference type="ARBA" id="ARBA00023180"/>
    </source>
</evidence>
<evidence type="ECO:0000313" key="14">
    <source>
        <dbReference type="Proteomes" id="UP000283530"/>
    </source>
</evidence>
<dbReference type="FunFam" id="2.60.40.420:FF:000010">
    <property type="entry name" value="Early nodulin-like protein 1"/>
    <property type="match status" value="1"/>
</dbReference>
<evidence type="ECO:0000256" key="2">
    <source>
        <dbReference type="ARBA" id="ARBA00022622"/>
    </source>
</evidence>
<sequence>MASFTNSKYQFLCAVLVLLHTRVLCFQYKVGDLDAWGIPTSGNRHVYTNWAQKHHFQIGDSLLFLYPPSQDSVIQVTQQAFNTCNISDPILYLHDGNSVFNLTSPQKYYFTSGVPGNCEKSQKLEISLIPGDGSSFSPSYAPSMLPATSPSYANAFGSIPTSSSPTLQGLLGSVIVAVGSAIMFILCCI</sequence>
<dbReference type="InterPro" id="IPR039391">
    <property type="entry name" value="Phytocyanin-like"/>
</dbReference>
<dbReference type="SUPFAM" id="SSF49503">
    <property type="entry name" value="Cupredoxins"/>
    <property type="match status" value="1"/>
</dbReference>
<organism evidence="13 14">
    <name type="scientific">Cinnamomum micranthum f. kanehirae</name>
    <dbReference type="NCBI Taxonomy" id="337451"/>
    <lineage>
        <taxon>Eukaryota</taxon>
        <taxon>Viridiplantae</taxon>
        <taxon>Streptophyta</taxon>
        <taxon>Embryophyta</taxon>
        <taxon>Tracheophyta</taxon>
        <taxon>Spermatophyta</taxon>
        <taxon>Magnoliopsida</taxon>
        <taxon>Magnoliidae</taxon>
        <taxon>Laurales</taxon>
        <taxon>Lauraceae</taxon>
        <taxon>Cinnamomum</taxon>
    </lineage>
</organism>
<evidence type="ECO:0000256" key="5">
    <source>
        <dbReference type="ARBA" id="ARBA00023157"/>
    </source>
</evidence>
<keyword evidence="10" id="KW-1133">Transmembrane helix</keyword>
<evidence type="ECO:0000256" key="11">
    <source>
        <dbReference type="SAM" id="SignalP"/>
    </source>
</evidence>